<evidence type="ECO:0000313" key="3">
    <source>
        <dbReference type="EMBL" id="QSR87692.1"/>
    </source>
</evidence>
<dbReference type="HAMAP" id="MF_01477">
    <property type="entry name" value="Iojap_RsfS"/>
    <property type="match status" value="1"/>
</dbReference>
<dbReference type="PANTHER" id="PTHR21043:SF0">
    <property type="entry name" value="MITOCHONDRIAL ASSEMBLY OF RIBOSOMAL LARGE SUBUNIT PROTEIN 1"/>
    <property type="match status" value="1"/>
</dbReference>
<evidence type="ECO:0000256" key="1">
    <source>
        <dbReference type="ARBA" id="ARBA00010574"/>
    </source>
</evidence>
<comment type="subunit">
    <text evidence="2">Interacts with ribosomal protein uL14 (rplN).</text>
</comment>
<organism evidence="3 4">
    <name type="scientific">Candidatus Methylacidiphilum infernorum</name>
    <dbReference type="NCBI Taxonomy" id="511746"/>
    <lineage>
        <taxon>Bacteria</taxon>
        <taxon>Pseudomonadati</taxon>
        <taxon>Verrucomicrobiota</taxon>
        <taxon>Methylacidiphilae</taxon>
        <taxon>Methylacidiphilales</taxon>
        <taxon>Methylacidiphilaceae</taxon>
        <taxon>Methylacidiphilum (ex Ratnadevi et al. 2023)</taxon>
    </lineage>
</organism>
<accession>A0ABX7PXJ9</accession>
<keyword evidence="2" id="KW-0963">Cytoplasm</keyword>
<comment type="subcellular location">
    <subcellularLocation>
        <location evidence="2">Cytoplasm</location>
    </subcellularLocation>
</comment>
<keyword evidence="2" id="KW-0810">Translation regulation</keyword>
<keyword evidence="2" id="KW-0678">Repressor</keyword>
<proteinExistence type="inferred from homology"/>
<gene>
    <name evidence="2 3" type="primary">rsfS</name>
    <name evidence="3" type="ORF">EM20IM_01160</name>
</gene>
<dbReference type="Gene3D" id="3.30.460.10">
    <property type="entry name" value="Beta Polymerase, domain 2"/>
    <property type="match status" value="1"/>
</dbReference>
<dbReference type="NCBIfam" id="TIGR00090">
    <property type="entry name" value="rsfS_iojap_ybeB"/>
    <property type="match status" value="1"/>
</dbReference>
<dbReference type="SUPFAM" id="SSF81301">
    <property type="entry name" value="Nucleotidyltransferase"/>
    <property type="match status" value="1"/>
</dbReference>
<dbReference type="PANTHER" id="PTHR21043">
    <property type="entry name" value="IOJAP SUPERFAMILY ORTHOLOG"/>
    <property type="match status" value="1"/>
</dbReference>
<comment type="function">
    <text evidence="2">Functions as a ribosomal silencing factor. Interacts with ribosomal protein uL14 (rplN), blocking formation of intersubunit bridge B8. Prevents association of the 30S and 50S ribosomal subunits and the formation of functional ribosomes, thus repressing translation.</text>
</comment>
<protein>
    <recommendedName>
        <fullName evidence="2">Ribosomal silencing factor RsfS</fullName>
    </recommendedName>
</protein>
<sequence>MLAQSCKKVILEKKGISPIILDLRKISSFVDFFVICTATSEPHLKALTFGLEQKIREELNLHPLHIEGSPKSHWVIIDYGPVLVHVFMEEERAFYELEKLWGDAPVL</sequence>
<dbReference type="InterPro" id="IPR004394">
    <property type="entry name" value="Iojap/RsfS/C7orf30"/>
</dbReference>
<dbReference type="EMBL" id="CP065956">
    <property type="protein sequence ID" value="QSR87692.1"/>
    <property type="molecule type" value="Genomic_DNA"/>
</dbReference>
<reference evidence="3 4" key="1">
    <citation type="submission" date="2020-12" db="EMBL/GenBank/DDBJ databases">
        <authorList>
            <person name="Awala S.I."/>
            <person name="Gwak J.-H."/>
            <person name="Kim S.-J."/>
            <person name="Rhee S.-K."/>
        </authorList>
    </citation>
    <scope>NUCLEOTIDE SEQUENCE [LARGE SCALE GENOMIC DNA]</scope>
    <source>
        <strain evidence="3 4">IT5</strain>
    </source>
</reference>
<comment type="similarity">
    <text evidence="1 2">Belongs to the Iojap/RsfS family.</text>
</comment>
<evidence type="ECO:0000256" key="2">
    <source>
        <dbReference type="HAMAP-Rule" id="MF_01477"/>
    </source>
</evidence>
<dbReference type="Proteomes" id="UP000663088">
    <property type="component" value="Chromosome"/>
</dbReference>
<keyword evidence="4" id="KW-1185">Reference proteome</keyword>
<name>A0ABX7PXJ9_9BACT</name>
<dbReference type="Pfam" id="PF02410">
    <property type="entry name" value="RsfS"/>
    <property type="match status" value="1"/>
</dbReference>
<evidence type="ECO:0000313" key="4">
    <source>
        <dbReference type="Proteomes" id="UP000663088"/>
    </source>
</evidence>
<dbReference type="InterPro" id="IPR043519">
    <property type="entry name" value="NT_sf"/>
</dbReference>